<reference evidence="2" key="1">
    <citation type="journal article" date="2022" name="Mol. Ecol. Resour.">
        <title>The genomes of chicory, endive, great burdock and yacon provide insights into Asteraceae palaeo-polyploidization history and plant inulin production.</title>
        <authorList>
            <person name="Fan W."/>
            <person name="Wang S."/>
            <person name="Wang H."/>
            <person name="Wang A."/>
            <person name="Jiang F."/>
            <person name="Liu H."/>
            <person name="Zhao H."/>
            <person name="Xu D."/>
            <person name="Zhang Y."/>
        </authorList>
    </citation>
    <scope>NUCLEOTIDE SEQUENCE [LARGE SCALE GENOMIC DNA]</scope>
    <source>
        <strain evidence="2">cv. Yunnan</strain>
    </source>
</reference>
<dbReference type="EMBL" id="CM042022">
    <property type="protein sequence ID" value="KAI3815760.1"/>
    <property type="molecule type" value="Genomic_DNA"/>
</dbReference>
<keyword evidence="2" id="KW-1185">Reference proteome</keyword>
<name>A0ACB9J630_9ASTR</name>
<proteinExistence type="predicted"/>
<comment type="caution">
    <text evidence="1">The sequence shown here is derived from an EMBL/GenBank/DDBJ whole genome shotgun (WGS) entry which is preliminary data.</text>
</comment>
<gene>
    <name evidence="1" type="ORF">L1987_15441</name>
</gene>
<organism evidence="1 2">
    <name type="scientific">Smallanthus sonchifolius</name>
    <dbReference type="NCBI Taxonomy" id="185202"/>
    <lineage>
        <taxon>Eukaryota</taxon>
        <taxon>Viridiplantae</taxon>
        <taxon>Streptophyta</taxon>
        <taxon>Embryophyta</taxon>
        <taxon>Tracheophyta</taxon>
        <taxon>Spermatophyta</taxon>
        <taxon>Magnoliopsida</taxon>
        <taxon>eudicotyledons</taxon>
        <taxon>Gunneridae</taxon>
        <taxon>Pentapetalae</taxon>
        <taxon>asterids</taxon>
        <taxon>campanulids</taxon>
        <taxon>Asterales</taxon>
        <taxon>Asteraceae</taxon>
        <taxon>Asteroideae</taxon>
        <taxon>Heliantheae alliance</taxon>
        <taxon>Millerieae</taxon>
        <taxon>Smallanthus</taxon>
    </lineage>
</organism>
<sequence length="93" mass="10046">MTYNRPTVVGRNSPVYPKSLCHHESVTLHEPSATAGAIVAARTPNVDTVKLTISHHRNAHLPELPLPSSELTTVVAKLPVKPTIIPIAPFRLA</sequence>
<dbReference type="Proteomes" id="UP001056120">
    <property type="component" value="Linkage Group LG05"/>
</dbReference>
<evidence type="ECO:0000313" key="2">
    <source>
        <dbReference type="Proteomes" id="UP001056120"/>
    </source>
</evidence>
<protein>
    <submittedName>
        <fullName evidence="1">Uncharacterized protein</fullName>
    </submittedName>
</protein>
<reference evidence="1 2" key="2">
    <citation type="journal article" date="2022" name="Mol. Ecol. Resour.">
        <title>The genomes of chicory, endive, great burdock and yacon provide insights into Asteraceae paleo-polyploidization history and plant inulin production.</title>
        <authorList>
            <person name="Fan W."/>
            <person name="Wang S."/>
            <person name="Wang H."/>
            <person name="Wang A."/>
            <person name="Jiang F."/>
            <person name="Liu H."/>
            <person name="Zhao H."/>
            <person name="Xu D."/>
            <person name="Zhang Y."/>
        </authorList>
    </citation>
    <scope>NUCLEOTIDE SEQUENCE [LARGE SCALE GENOMIC DNA]</scope>
    <source>
        <strain evidence="2">cv. Yunnan</strain>
        <tissue evidence="1">Leaves</tissue>
    </source>
</reference>
<evidence type="ECO:0000313" key="1">
    <source>
        <dbReference type="EMBL" id="KAI3815760.1"/>
    </source>
</evidence>
<accession>A0ACB9J630</accession>